<dbReference type="OrthoDB" id="438641at2759"/>
<dbReference type="GO" id="GO:0008270">
    <property type="term" value="F:zinc ion binding"/>
    <property type="evidence" value="ECO:0007669"/>
    <property type="project" value="UniProtKB-KW"/>
</dbReference>
<protein>
    <recommendedName>
        <fullName evidence="5">MYND-type domain-containing protein</fullName>
    </recommendedName>
</protein>
<accession>A0A8H4RAX1</accession>
<dbReference type="PROSITE" id="PS01360">
    <property type="entry name" value="ZF_MYND_1"/>
    <property type="match status" value="1"/>
</dbReference>
<comment type="caution">
    <text evidence="6">The sequence shown here is derived from an EMBL/GenBank/DDBJ whole genome shotgun (WGS) entry which is preliminary data.</text>
</comment>
<keyword evidence="2" id="KW-0863">Zinc-finger</keyword>
<dbReference type="Proteomes" id="UP000566819">
    <property type="component" value="Unassembled WGS sequence"/>
</dbReference>
<evidence type="ECO:0000313" key="7">
    <source>
        <dbReference type="Proteomes" id="UP000566819"/>
    </source>
</evidence>
<dbReference type="AlphaFoldDB" id="A0A8H4RAX1"/>
<feature type="region of interest" description="Disordered" evidence="4">
    <location>
        <begin position="78"/>
        <end position="97"/>
    </location>
</feature>
<name>A0A8H4RAX1_9HELO</name>
<organism evidence="6 7">
    <name type="scientific">Cudoniella acicularis</name>
    <dbReference type="NCBI Taxonomy" id="354080"/>
    <lineage>
        <taxon>Eukaryota</taxon>
        <taxon>Fungi</taxon>
        <taxon>Dikarya</taxon>
        <taxon>Ascomycota</taxon>
        <taxon>Pezizomycotina</taxon>
        <taxon>Leotiomycetes</taxon>
        <taxon>Helotiales</taxon>
        <taxon>Tricladiaceae</taxon>
        <taxon>Cudoniella</taxon>
    </lineage>
</organism>
<evidence type="ECO:0000256" key="1">
    <source>
        <dbReference type="ARBA" id="ARBA00022723"/>
    </source>
</evidence>
<evidence type="ECO:0000313" key="6">
    <source>
        <dbReference type="EMBL" id="KAF4625404.1"/>
    </source>
</evidence>
<dbReference type="PANTHER" id="PTHR12197">
    <property type="entry name" value="HISTONE-LYSINE N-METHYLTRANSFERASE SMYD"/>
    <property type="match status" value="1"/>
</dbReference>
<evidence type="ECO:0000256" key="4">
    <source>
        <dbReference type="SAM" id="MobiDB-lite"/>
    </source>
</evidence>
<sequence>MESQTQVVETPRHVVETPHRVVSKSSDCSTDSEMSEPLVINTNRSVESQVIEQLATAKIEALQAPIWSTSNPRLVSDPALANITPVSDGDSEDEDEDDDFEVRAEWLGTSQYYRDYGLELQARGELEPLISYRDFLAKDLSRTPYNPSLYITLCAIDNDLGFTDISAANAYRALILIECGLNITLFLSFADLGEKVRAALATRLHTSSAIIIEDELEDLRKQAYRELLEGLLGCGAFWDGLKEAKKALQLAPTDPAILKSRHNLKLGFEDRHVGLKGLGATPSELRSLTRTGKIFQIKYPWLDEKLYMRTPALLRTVNRSLLDSSCEVRPVVFGTPLPNTLAQKPAPKAEGEDVGPLGIFATRDIKEGEVILVDKSITSVSDVPPSAHGYCDACHACLLPPYLHPRDVIRPSCCKLVAFCSKACYEIASSGYHSILCGKDIDWIYEPDSMLSSASSEAGNAGTAFRPVLFTRLLAVVLASNKQTSAKSSISTSIKDHPLQHPVIARMAANYAPPSKGIPDHTYGWQYYENVIAPTKMLLQLGIDIFKTRDWDPEVIQTIFWRMENNANAGNPSMFPSSETPASEIPETFKAPPLPPRLCPECQLAWWRSLREGGIGMG</sequence>
<dbReference type="InterPro" id="IPR050869">
    <property type="entry name" value="H3K4_H4K5_MeTrfase"/>
</dbReference>
<dbReference type="EMBL" id="JAAMPI010001387">
    <property type="protein sequence ID" value="KAF4625404.1"/>
    <property type="molecule type" value="Genomic_DNA"/>
</dbReference>
<feature type="domain" description="MYND-type" evidence="5">
    <location>
        <begin position="394"/>
        <end position="437"/>
    </location>
</feature>
<proteinExistence type="predicted"/>
<evidence type="ECO:0000256" key="2">
    <source>
        <dbReference type="ARBA" id="ARBA00022771"/>
    </source>
</evidence>
<evidence type="ECO:0000259" key="5">
    <source>
        <dbReference type="PROSITE" id="PS01360"/>
    </source>
</evidence>
<gene>
    <name evidence="6" type="ORF">G7Y89_g12763</name>
</gene>
<reference evidence="6 7" key="1">
    <citation type="submission" date="2020-03" db="EMBL/GenBank/DDBJ databases">
        <title>Draft Genome Sequence of Cudoniella acicularis.</title>
        <authorList>
            <person name="Buettner E."/>
            <person name="Kellner H."/>
        </authorList>
    </citation>
    <scope>NUCLEOTIDE SEQUENCE [LARGE SCALE GENOMIC DNA]</scope>
    <source>
        <strain evidence="6 7">DSM 108380</strain>
    </source>
</reference>
<dbReference type="GO" id="GO:0005634">
    <property type="term" value="C:nucleus"/>
    <property type="evidence" value="ECO:0007669"/>
    <property type="project" value="TreeGrafter"/>
</dbReference>
<evidence type="ECO:0000256" key="3">
    <source>
        <dbReference type="ARBA" id="ARBA00022833"/>
    </source>
</evidence>
<keyword evidence="1" id="KW-0479">Metal-binding</keyword>
<keyword evidence="3" id="KW-0862">Zinc</keyword>
<keyword evidence="7" id="KW-1185">Reference proteome</keyword>
<dbReference type="PANTHER" id="PTHR12197:SF251">
    <property type="entry name" value="EG:BACR7C10.4 PROTEIN"/>
    <property type="match status" value="1"/>
</dbReference>
<dbReference type="InterPro" id="IPR002893">
    <property type="entry name" value="Znf_MYND"/>
</dbReference>